<feature type="region of interest" description="Disordered" evidence="1">
    <location>
        <begin position="41"/>
        <end position="95"/>
    </location>
</feature>
<feature type="compositionally biased region" description="Basic and acidic residues" evidence="1">
    <location>
        <begin position="452"/>
        <end position="463"/>
    </location>
</feature>
<evidence type="ECO:0000256" key="1">
    <source>
        <dbReference type="SAM" id="MobiDB-lite"/>
    </source>
</evidence>
<feature type="compositionally biased region" description="Basic and acidic residues" evidence="1">
    <location>
        <begin position="384"/>
        <end position="399"/>
    </location>
</feature>
<dbReference type="EMBL" id="BKCJ010002438">
    <property type="protein sequence ID" value="GEU48562.1"/>
    <property type="molecule type" value="Genomic_DNA"/>
</dbReference>
<protein>
    <submittedName>
        <fullName evidence="2">Uncharacterized protein</fullName>
    </submittedName>
</protein>
<feature type="region of interest" description="Disordered" evidence="1">
    <location>
        <begin position="107"/>
        <end position="239"/>
    </location>
</feature>
<gene>
    <name evidence="2" type="ORF">Tci_020540</name>
</gene>
<feature type="compositionally biased region" description="Basic residues" evidence="1">
    <location>
        <begin position="66"/>
        <end position="81"/>
    </location>
</feature>
<feature type="compositionally biased region" description="Acidic residues" evidence="1">
    <location>
        <begin position="220"/>
        <end position="236"/>
    </location>
</feature>
<feature type="compositionally biased region" description="Basic and acidic residues" evidence="1">
    <location>
        <begin position="188"/>
        <end position="219"/>
    </location>
</feature>
<feature type="compositionally biased region" description="Polar residues" evidence="1">
    <location>
        <begin position="433"/>
        <end position="445"/>
    </location>
</feature>
<proteinExistence type="predicted"/>
<feature type="region of interest" description="Disordered" evidence="1">
    <location>
        <begin position="384"/>
        <end position="463"/>
    </location>
</feature>
<reference evidence="2" key="1">
    <citation type="journal article" date="2019" name="Sci. Rep.">
        <title>Draft genome of Tanacetum cinerariifolium, the natural source of mosquito coil.</title>
        <authorList>
            <person name="Yamashiro T."/>
            <person name="Shiraishi A."/>
            <person name="Satake H."/>
            <person name="Nakayama K."/>
        </authorList>
    </citation>
    <scope>NUCLEOTIDE SEQUENCE</scope>
</reference>
<comment type="caution">
    <text evidence="2">The sequence shown here is derived from an EMBL/GenBank/DDBJ whole genome shotgun (WGS) entry which is preliminary data.</text>
</comment>
<dbReference type="AlphaFoldDB" id="A0A6L2KIT6"/>
<sequence length="463" mass="51600">MRFVSRHEDTQVYGALLSKAMTNQAMLNSDSYKTYYAIALGEEPPKSKKPKKKSDSAISSEETPSKKKPASKPKPNKKKAHVKADRGKGLNVLSEVALSDAAQLKEATKRSKNDFYISHASGSCDGTDFQSGVSDEQQCKISESWGDSREEDDDDKDDTKDDEGNDDGDDNDSDDDDNGDDDDDDSDQERTVLDKDENPNLKQLNEEHKEKEEKNVDEFTDKEDDEENEEELDDGEELYKDVNMSLRKEDVEMTDVDQGGADQHNKSEGPIKSSYVSSDFTKKLLNFENVSPTDNEIAFLMDTVARTKEPIGQTSTLFTVPITVISTTIPPSPHFFNLLPQQTTPTPTPTALEVTTAFPTLPDFASIFIFNNRVTNLEIDLKSSKEAESQKDQRSKEGKSSSSSNDTSRSHHKSSGKSSYAEEPSHIVDDSGVQKNQEFDTGNNDEQPEDEAAPKNDWFKKPK</sequence>
<name>A0A6L2KIT6_TANCI</name>
<feature type="compositionally biased region" description="Polar residues" evidence="1">
    <location>
        <begin position="128"/>
        <end position="141"/>
    </location>
</feature>
<organism evidence="2">
    <name type="scientific">Tanacetum cinerariifolium</name>
    <name type="common">Dalmatian daisy</name>
    <name type="synonym">Chrysanthemum cinerariifolium</name>
    <dbReference type="NCBI Taxonomy" id="118510"/>
    <lineage>
        <taxon>Eukaryota</taxon>
        <taxon>Viridiplantae</taxon>
        <taxon>Streptophyta</taxon>
        <taxon>Embryophyta</taxon>
        <taxon>Tracheophyta</taxon>
        <taxon>Spermatophyta</taxon>
        <taxon>Magnoliopsida</taxon>
        <taxon>eudicotyledons</taxon>
        <taxon>Gunneridae</taxon>
        <taxon>Pentapetalae</taxon>
        <taxon>asterids</taxon>
        <taxon>campanulids</taxon>
        <taxon>Asterales</taxon>
        <taxon>Asteraceae</taxon>
        <taxon>Asteroideae</taxon>
        <taxon>Anthemideae</taxon>
        <taxon>Anthemidinae</taxon>
        <taxon>Tanacetum</taxon>
    </lineage>
</organism>
<feature type="compositionally biased region" description="Acidic residues" evidence="1">
    <location>
        <begin position="149"/>
        <end position="187"/>
    </location>
</feature>
<accession>A0A6L2KIT6</accession>
<evidence type="ECO:0000313" key="2">
    <source>
        <dbReference type="EMBL" id="GEU48562.1"/>
    </source>
</evidence>